<dbReference type="InterPro" id="IPR001242">
    <property type="entry name" value="Condensation_dom"/>
</dbReference>
<dbReference type="InterPro" id="IPR036736">
    <property type="entry name" value="ACP-like_sf"/>
</dbReference>
<dbReference type="SUPFAM" id="SSF56801">
    <property type="entry name" value="Acetyl-CoA synthetase-like"/>
    <property type="match status" value="1"/>
</dbReference>
<dbReference type="InterPro" id="IPR023213">
    <property type="entry name" value="CAT-like_dom_sf"/>
</dbReference>
<evidence type="ECO:0000256" key="2">
    <source>
        <dbReference type="ARBA" id="ARBA00022450"/>
    </source>
</evidence>
<evidence type="ECO:0000313" key="7">
    <source>
        <dbReference type="Proteomes" id="UP000274097"/>
    </source>
</evidence>
<keyword evidence="4" id="KW-0436">Ligase</keyword>
<dbReference type="Pfam" id="PF00881">
    <property type="entry name" value="Nitroreductase"/>
    <property type="match status" value="1"/>
</dbReference>
<feature type="domain" description="Carrier" evidence="5">
    <location>
        <begin position="1246"/>
        <end position="1321"/>
    </location>
</feature>
<evidence type="ECO:0000256" key="3">
    <source>
        <dbReference type="ARBA" id="ARBA00022553"/>
    </source>
</evidence>
<dbReference type="NCBIfam" id="TIGR01733">
    <property type="entry name" value="AA-adenyl-dom"/>
    <property type="match status" value="1"/>
</dbReference>
<dbReference type="Gene3D" id="3.40.50.12780">
    <property type="entry name" value="N-terminal domain of ligase-like"/>
    <property type="match status" value="1"/>
</dbReference>
<keyword evidence="2" id="KW-0596">Phosphopantetheine</keyword>
<dbReference type="CDD" id="cd02142">
    <property type="entry name" value="McbC_SagB-like_oxidoreductase"/>
    <property type="match status" value="1"/>
</dbReference>
<dbReference type="InterPro" id="IPR029479">
    <property type="entry name" value="Nitroreductase"/>
</dbReference>
<comment type="caution">
    <text evidence="6">The sequence shown here is derived from an EMBL/GenBank/DDBJ whole genome shotgun (WGS) entry which is preliminary data.</text>
</comment>
<evidence type="ECO:0000259" key="5">
    <source>
        <dbReference type="PROSITE" id="PS50075"/>
    </source>
</evidence>
<dbReference type="SUPFAM" id="SSF52777">
    <property type="entry name" value="CoA-dependent acyltransferases"/>
    <property type="match status" value="2"/>
</dbReference>
<dbReference type="PROSITE" id="PS50075">
    <property type="entry name" value="CARRIER"/>
    <property type="match status" value="1"/>
</dbReference>
<dbReference type="InterPro" id="IPR009081">
    <property type="entry name" value="PP-bd_ACP"/>
</dbReference>
<dbReference type="PANTHER" id="PTHR45527:SF10">
    <property type="entry name" value="PYOCHELIN SYNTHASE PCHF"/>
    <property type="match status" value="1"/>
</dbReference>
<dbReference type="InterPro" id="IPR042099">
    <property type="entry name" value="ANL_N_sf"/>
</dbReference>
<dbReference type="SUPFAM" id="SSF47336">
    <property type="entry name" value="ACP-like"/>
    <property type="match status" value="1"/>
</dbReference>
<dbReference type="Pfam" id="PF00668">
    <property type="entry name" value="Condensation"/>
    <property type="match status" value="1"/>
</dbReference>
<gene>
    <name evidence="6" type="ORF">EBE87_22060</name>
</gene>
<dbReference type="SUPFAM" id="SSF55469">
    <property type="entry name" value="FMN-dependent nitroreductase-like"/>
    <property type="match status" value="1"/>
</dbReference>
<dbReference type="PROSITE" id="PS00455">
    <property type="entry name" value="AMP_BINDING"/>
    <property type="match status" value="1"/>
</dbReference>
<comment type="cofactor">
    <cofactor evidence="1">
        <name>pantetheine 4'-phosphate</name>
        <dbReference type="ChEBI" id="CHEBI:47942"/>
    </cofactor>
</comment>
<accession>A0ABX9VDX7</accession>
<keyword evidence="7" id="KW-1185">Reference proteome</keyword>
<dbReference type="InterPro" id="IPR000415">
    <property type="entry name" value="Nitroreductase-like"/>
</dbReference>
<dbReference type="Pfam" id="PF00550">
    <property type="entry name" value="PP-binding"/>
    <property type="match status" value="1"/>
</dbReference>
<proteinExistence type="predicted"/>
<dbReference type="InterPro" id="IPR057737">
    <property type="entry name" value="Condensation_MtbB-like"/>
</dbReference>
<protein>
    <submittedName>
        <fullName evidence="6">Amino acid adenylation domain-containing protein</fullName>
    </submittedName>
</protein>
<dbReference type="EMBL" id="RFLX01000026">
    <property type="protein sequence ID" value="RMI17545.1"/>
    <property type="molecule type" value="Genomic_DNA"/>
</dbReference>
<dbReference type="Gene3D" id="3.30.559.30">
    <property type="entry name" value="Nonribosomal peptide synthetase, condensation domain"/>
    <property type="match status" value="1"/>
</dbReference>
<reference evidence="6 7" key="1">
    <citation type="submission" date="2018-10" db="EMBL/GenBank/DDBJ databases">
        <title>Roseomonas sp. nov., isolated from feces of Tibetan antelopes in the Qinghai-Tibet plateau, China.</title>
        <authorList>
            <person name="Tian Z."/>
        </authorList>
    </citation>
    <scope>NUCLEOTIDE SEQUENCE [LARGE SCALE GENOMIC DNA]</scope>
    <source>
        <strain evidence="6 7">Z23</strain>
    </source>
</reference>
<dbReference type="PANTHER" id="PTHR45527">
    <property type="entry name" value="NONRIBOSOMAL PEPTIDE SYNTHETASE"/>
    <property type="match status" value="1"/>
</dbReference>
<dbReference type="InterPro" id="IPR020806">
    <property type="entry name" value="PKS_PP-bd"/>
</dbReference>
<dbReference type="PROSITE" id="PS00012">
    <property type="entry name" value="PHOSPHOPANTETHEINE"/>
    <property type="match status" value="1"/>
</dbReference>
<dbReference type="InterPro" id="IPR000873">
    <property type="entry name" value="AMP-dep_synth/lig_dom"/>
</dbReference>
<dbReference type="SMART" id="SM00823">
    <property type="entry name" value="PKS_PP"/>
    <property type="match status" value="1"/>
</dbReference>
<evidence type="ECO:0000313" key="6">
    <source>
        <dbReference type="EMBL" id="RMI17545.1"/>
    </source>
</evidence>
<dbReference type="InterPro" id="IPR020845">
    <property type="entry name" value="AMP-binding_CS"/>
</dbReference>
<name>A0ABX9VDX7_9PROT</name>
<evidence type="ECO:0000256" key="1">
    <source>
        <dbReference type="ARBA" id="ARBA00001957"/>
    </source>
</evidence>
<sequence>MRVRGPRGAVDDALRQRLMAAKDALLAYLERDAITEDALPRVVPDPARRHEPFPLTDIQEAYWVGSGLEGGGGYHYYLEFDVPGLDVARLERAWGALVLRHEMLRAVVMPDGRQRILPEVPAPRVSRHDLSGLAGDEAEERQAALRRTLSHPDRPLDRWPLSEVHVSLRAGGLGRVHVSLGLITLDSGSMMILFAEWQRLYEDAGAALPPLPTSFRDYVLAERALQGTPLFQRAERYWQRRVEALPPAPALPLAPRQPRAASRFGRMTGWLPAPEWAALKQRAVRHGLTPSALLLAAFSEILAGWSESPRFTLNLTLFNRLPMGEAIGAVVGDFTSVTLLEVDFTARRPFVEHAAALNRQLREDLDHRTYPGVRALREWARRQGVTGRALAPVVFSSTLVLDTAQGFSLGRLFGGTLGYAISQTPQCDLDHQLMEDDGALVFHWDVLDGRYPEGMVTAMFGAYTALLSRLAAGDEAFAEARGPAIPAAQQSRRDASNNTAAPMGEETLCELFARQVASRGDAPAVIAGEETLSYRELDLRARRVAGWLLAQGASPDAPVAVVMRKGWAQPVAVLGTLMAGCAYLPVDAALPPARRAALLQQAGARQVLCDALLLPALSGSLPCLAVDAQPADATAAEPRPAPPDGLAYVLFTSGSTGQPKGVMIGQRGVVQRMQDVVRRFGLGPQDRVLGLTALHHDLSVFDIFGVLCCAGGTLVLPDADGLREPAHWRALMARHGVTLWNSVPAFLSMLADELEATGGAAPPLRWCILSGDFIPVTLPDRIRGLVPGLEVVAAGGPTETTVWDICDPLDAVDAGLPSIPYGRPMANARYHVLRENLDPCPDWVPGELCIAGAGLAHGYWRDEAATARAFIRHPVTGERLYRSGDMGRWLPDGRIEILARQDFQVKLQGQRIELGEIEAALERMPGVARAVVTLQRLPAGESRLVAHMVPAAAPPADAWRLEFKLGQPGLRRAEPGQDALPLPTVPEESAAFLARQSHRRFTGRAVPAAALSGLLAGLRQMPVPGAPLPKRLYPSAGSLYPLQAYLHVRPGGVAGVPAGFHYYDPSRHALLPVGGEEAGPYAGSNAALLREAAFVVLLVGALDAVEPAYPGASRDFCLLEAGHAGQVLMQRAAALEIGLCPLGQGVEEAALRRACGLGDRHVLAYTLAGGGIDPAWSGAWMANDAPGAAEAWHAPLRRAAQAVLPAHMVPSAFRRWPALPLTANGKLDRRRLAEAGAGEEAAPPPAAASALEAEVAAMLGALLGTGPVDPAAPFFDLGASSVTLVQLRNRLQAECGLTVPMAEMFGRGSVRLLAQWLEEAGAAMPARPAMPRAEAVS</sequence>
<evidence type="ECO:0000256" key="4">
    <source>
        <dbReference type="ARBA" id="ARBA00022598"/>
    </source>
</evidence>
<dbReference type="Gene3D" id="3.30.559.10">
    <property type="entry name" value="Chloramphenicol acetyltransferase-like domain"/>
    <property type="match status" value="1"/>
</dbReference>
<dbReference type="InterPro" id="IPR006162">
    <property type="entry name" value="Ppantetheine_attach_site"/>
</dbReference>
<dbReference type="Gene3D" id="3.40.109.10">
    <property type="entry name" value="NADH Oxidase"/>
    <property type="match status" value="1"/>
</dbReference>
<dbReference type="InterPro" id="IPR010071">
    <property type="entry name" value="AA_adenyl_dom"/>
</dbReference>
<dbReference type="CDD" id="cd19535">
    <property type="entry name" value="Cyc_NRPS"/>
    <property type="match status" value="1"/>
</dbReference>
<dbReference type="Proteomes" id="UP000274097">
    <property type="component" value="Unassembled WGS sequence"/>
</dbReference>
<dbReference type="Pfam" id="PF00501">
    <property type="entry name" value="AMP-binding"/>
    <property type="match status" value="1"/>
</dbReference>
<keyword evidence="3" id="KW-0597">Phosphoprotein</keyword>
<dbReference type="Gene3D" id="1.10.1200.10">
    <property type="entry name" value="ACP-like"/>
    <property type="match status" value="1"/>
</dbReference>
<organism evidence="6 7">
    <name type="scientific">Teichococcus wenyumeiae</name>
    <dbReference type="NCBI Taxonomy" id="2478470"/>
    <lineage>
        <taxon>Bacteria</taxon>
        <taxon>Pseudomonadati</taxon>
        <taxon>Pseudomonadota</taxon>
        <taxon>Alphaproteobacteria</taxon>
        <taxon>Acetobacterales</taxon>
        <taxon>Roseomonadaceae</taxon>
        <taxon>Roseomonas</taxon>
    </lineage>
</organism>